<comment type="caution">
    <text evidence="25">The sequence shown here is derived from an EMBL/GenBank/DDBJ whole genome shotgun (WGS) entry which is preliminary data.</text>
</comment>
<dbReference type="InterPro" id="IPR000719">
    <property type="entry name" value="Prot_kinase_dom"/>
</dbReference>
<evidence type="ECO:0000256" key="18">
    <source>
        <dbReference type="ARBA" id="ARBA00023180"/>
    </source>
</evidence>
<dbReference type="EMBL" id="JBBPBK010000016">
    <property type="protein sequence ID" value="KAK9268125.1"/>
    <property type="molecule type" value="Genomic_DNA"/>
</dbReference>
<evidence type="ECO:0000256" key="15">
    <source>
        <dbReference type="ARBA" id="ARBA00022989"/>
    </source>
</evidence>
<evidence type="ECO:0000256" key="6">
    <source>
        <dbReference type="ARBA" id="ARBA00022553"/>
    </source>
</evidence>
<dbReference type="Proteomes" id="UP001415857">
    <property type="component" value="Unassembled WGS sequence"/>
</dbReference>
<comment type="subcellular location">
    <subcellularLocation>
        <location evidence="1">Cell membrane</location>
        <topology evidence="1">Single-pass membrane protein</topology>
    </subcellularLocation>
</comment>
<organism evidence="25 26">
    <name type="scientific">Liquidambar formosana</name>
    <name type="common">Formosan gum</name>
    <dbReference type="NCBI Taxonomy" id="63359"/>
    <lineage>
        <taxon>Eukaryota</taxon>
        <taxon>Viridiplantae</taxon>
        <taxon>Streptophyta</taxon>
        <taxon>Embryophyta</taxon>
        <taxon>Tracheophyta</taxon>
        <taxon>Spermatophyta</taxon>
        <taxon>Magnoliopsida</taxon>
        <taxon>eudicotyledons</taxon>
        <taxon>Gunneridae</taxon>
        <taxon>Pentapetalae</taxon>
        <taxon>Saxifragales</taxon>
        <taxon>Altingiaceae</taxon>
        <taxon>Liquidambar</taxon>
    </lineage>
</organism>
<dbReference type="SUPFAM" id="SSF52058">
    <property type="entry name" value="L domain-like"/>
    <property type="match status" value="2"/>
</dbReference>
<dbReference type="FunFam" id="3.80.10.10:FF:000317">
    <property type="entry name" value="Inactive leucine-rich repeat receptor-like protein kinase"/>
    <property type="match status" value="1"/>
</dbReference>
<dbReference type="GO" id="GO:0004674">
    <property type="term" value="F:protein serine/threonine kinase activity"/>
    <property type="evidence" value="ECO:0007669"/>
    <property type="project" value="UniProtKB-KW"/>
</dbReference>
<accession>A0AAP0R4E8</accession>
<evidence type="ECO:0000256" key="19">
    <source>
        <dbReference type="ARBA" id="ARBA00047899"/>
    </source>
</evidence>
<reference evidence="25 26" key="1">
    <citation type="journal article" date="2024" name="Plant J.">
        <title>Genome sequences and population genomics reveal climatic adaptation and genomic divergence between two closely related sweetgum species.</title>
        <authorList>
            <person name="Xu W.Q."/>
            <person name="Ren C.Q."/>
            <person name="Zhang X.Y."/>
            <person name="Comes H.P."/>
            <person name="Liu X.H."/>
            <person name="Li Y.G."/>
            <person name="Kettle C.J."/>
            <person name="Jalonen R."/>
            <person name="Gaisberger H."/>
            <person name="Ma Y.Z."/>
            <person name="Qiu Y.X."/>
        </authorList>
    </citation>
    <scope>NUCLEOTIDE SEQUENCE [LARGE SCALE GENOMIC DNA]</scope>
    <source>
        <strain evidence="25">Hangzhou</strain>
    </source>
</reference>
<evidence type="ECO:0000256" key="12">
    <source>
        <dbReference type="ARBA" id="ARBA00022741"/>
    </source>
</evidence>
<gene>
    <name evidence="25" type="ORF">L1049_010565</name>
</gene>
<protein>
    <recommendedName>
        <fullName evidence="3">non-specific serine/threonine protein kinase</fullName>
        <ecNumber evidence="3">2.7.11.1</ecNumber>
    </recommendedName>
</protein>
<evidence type="ECO:0000313" key="26">
    <source>
        <dbReference type="Proteomes" id="UP001415857"/>
    </source>
</evidence>
<keyword evidence="5" id="KW-0723">Serine/threonine-protein kinase</keyword>
<dbReference type="SUPFAM" id="SSF56112">
    <property type="entry name" value="Protein kinase-like (PK-like)"/>
    <property type="match status" value="1"/>
</dbReference>
<evidence type="ECO:0000256" key="11">
    <source>
        <dbReference type="ARBA" id="ARBA00022737"/>
    </source>
</evidence>
<evidence type="ECO:0000256" key="1">
    <source>
        <dbReference type="ARBA" id="ARBA00004162"/>
    </source>
</evidence>
<evidence type="ECO:0000256" key="23">
    <source>
        <dbReference type="SAM" id="SignalP"/>
    </source>
</evidence>
<dbReference type="Gene3D" id="3.30.200.20">
    <property type="entry name" value="Phosphorylase Kinase, domain 1"/>
    <property type="match status" value="1"/>
</dbReference>
<evidence type="ECO:0000256" key="20">
    <source>
        <dbReference type="ARBA" id="ARBA00048679"/>
    </source>
</evidence>
<evidence type="ECO:0000256" key="13">
    <source>
        <dbReference type="ARBA" id="ARBA00022777"/>
    </source>
</evidence>
<evidence type="ECO:0000256" key="14">
    <source>
        <dbReference type="ARBA" id="ARBA00022840"/>
    </source>
</evidence>
<dbReference type="PANTHER" id="PTHR27008">
    <property type="entry name" value="OS04G0122200 PROTEIN"/>
    <property type="match status" value="1"/>
</dbReference>
<evidence type="ECO:0000256" key="8">
    <source>
        <dbReference type="ARBA" id="ARBA00022679"/>
    </source>
</evidence>
<dbReference type="FunFam" id="3.80.10.10:FF:000041">
    <property type="entry name" value="LRR receptor-like serine/threonine-protein kinase ERECTA"/>
    <property type="match status" value="2"/>
</dbReference>
<name>A0AAP0R4E8_LIQFO</name>
<dbReference type="FunFam" id="3.80.10.10:FF:000400">
    <property type="entry name" value="Nuclear pore complex protein NUP107"/>
    <property type="match status" value="1"/>
</dbReference>
<dbReference type="GO" id="GO:0005524">
    <property type="term" value="F:ATP binding"/>
    <property type="evidence" value="ECO:0007669"/>
    <property type="project" value="UniProtKB-UniRule"/>
</dbReference>
<dbReference type="Gene3D" id="1.10.510.10">
    <property type="entry name" value="Transferase(Phosphotransferase) domain 1"/>
    <property type="match status" value="1"/>
</dbReference>
<keyword evidence="6" id="KW-0597">Phosphoprotein</keyword>
<evidence type="ECO:0000256" key="7">
    <source>
        <dbReference type="ARBA" id="ARBA00022614"/>
    </source>
</evidence>
<feature type="domain" description="Protein kinase" evidence="24">
    <location>
        <begin position="705"/>
        <end position="984"/>
    </location>
</feature>
<dbReference type="InterPro" id="IPR051809">
    <property type="entry name" value="Plant_receptor-like_S/T_kinase"/>
</dbReference>
<comment type="similarity">
    <text evidence="2">Belongs to the protein kinase superfamily. Ser/Thr protein kinase family.</text>
</comment>
<feature type="transmembrane region" description="Helical" evidence="22">
    <location>
        <begin position="645"/>
        <end position="668"/>
    </location>
</feature>
<dbReference type="Pfam" id="PF08263">
    <property type="entry name" value="LRRNT_2"/>
    <property type="match status" value="1"/>
</dbReference>
<evidence type="ECO:0000313" key="25">
    <source>
        <dbReference type="EMBL" id="KAK9268125.1"/>
    </source>
</evidence>
<dbReference type="SMART" id="SM00220">
    <property type="entry name" value="S_TKc"/>
    <property type="match status" value="1"/>
</dbReference>
<dbReference type="InterPro" id="IPR001245">
    <property type="entry name" value="Ser-Thr/Tyr_kinase_cat_dom"/>
</dbReference>
<dbReference type="GO" id="GO:0005886">
    <property type="term" value="C:plasma membrane"/>
    <property type="evidence" value="ECO:0007669"/>
    <property type="project" value="UniProtKB-SubCell"/>
</dbReference>
<dbReference type="SMART" id="SM00369">
    <property type="entry name" value="LRR_TYP"/>
    <property type="match status" value="10"/>
</dbReference>
<dbReference type="EC" id="2.7.11.1" evidence="3"/>
<evidence type="ECO:0000259" key="24">
    <source>
        <dbReference type="PROSITE" id="PS50011"/>
    </source>
</evidence>
<feature type="signal peptide" evidence="23">
    <location>
        <begin position="1"/>
        <end position="23"/>
    </location>
</feature>
<comment type="catalytic activity">
    <reaction evidence="19">
        <text>L-threonyl-[protein] + ATP = O-phospho-L-threonyl-[protein] + ADP + H(+)</text>
        <dbReference type="Rhea" id="RHEA:46608"/>
        <dbReference type="Rhea" id="RHEA-COMP:11060"/>
        <dbReference type="Rhea" id="RHEA-COMP:11605"/>
        <dbReference type="ChEBI" id="CHEBI:15378"/>
        <dbReference type="ChEBI" id="CHEBI:30013"/>
        <dbReference type="ChEBI" id="CHEBI:30616"/>
        <dbReference type="ChEBI" id="CHEBI:61977"/>
        <dbReference type="ChEBI" id="CHEBI:456216"/>
        <dbReference type="EC" id="2.7.11.1"/>
    </reaction>
</comment>
<evidence type="ECO:0000256" key="17">
    <source>
        <dbReference type="ARBA" id="ARBA00023170"/>
    </source>
</evidence>
<dbReference type="InterPro" id="IPR032675">
    <property type="entry name" value="LRR_dom_sf"/>
</dbReference>
<dbReference type="InterPro" id="IPR017441">
    <property type="entry name" value="Protein_kinase_ATP_BS"/>
</dbReference>
<proteinExistence type="inferred from homology"/>
<evidence type="ECO:0000256" key="22">
    <source>
        <dbReference type="SAM" id="Phobius"/>
    </source>
</evidence>
<keyword evidence="9 22" id="KW-0812">Transmembrane</keyword>
<feature type="chain" id="PRO_5042939314" description="non-specific serine/threonine protein kinase" evidence="23">
    <location>
        <begin position="24"/>
        <end position="991"/>
    </location>
</feature>
<dbReference type="FunFam" id="3.30.200.20:FF:000661">
    <property type="entry name" value="Serine-threonine protein kinase plant-type"/>
    <property type="match status" value="1"/>
</dbReference>
<evidence type="ECO:0000256" key="4">
    <source>
        <dbReference type="ARBA" id="ARBA00022475"/>
    </source>
</evidence>
<keyword evidence="4" id="KW-1003">Cell membrane</keyword>
<keyword evidence="13" id="KW-0418">Kinase</keyword>
<evidence type="ECO:0000256" key="9">
    <source>
        <dbReference type="ARBA" id="ARBA00022692"/>
    </source>
</evidence>
<dbReference type="PROSITE" id="PS00107">
    <property type="entry name" value="PROTEIN_KINASE_ATP"/>
    <property type="match status" value="1"/>
</dbReference>
<dbReference type="InterPro" id="IPR001611">
    <property type="entry name" value="Leu-rich_rpt"/>
</dbReference>
<evidence type="ECO:0000256" key="5">
    <source>
        <dbReference type="ARBA" id="ARBA00022527"/>
    </source>
</evidence>
<dbReference type="AlphaFoldDB" id="A0AAP0R4E8"/>
<dbReference type="PROSITE" id="PS51450">
    <property type="entry name" value="LRR"/>
    <property type="match status" value="2"/>
</dbReference>
<keyword evidence="8" id="KW-0808">Transferase</keyword>
<dbReference type="Pfam" id="PF07714">
    <property type="entry name" value="PK_Tyr_Ser-Thr"/>
    <property type="match status" value="1"/>
</dbReference>
<dbReference type="PROSITE" id="PS00108">
    <property type="entry name" value="PROTEIN_KINASE_ST"/>
    <property type="match status" value="1"/>
</dbReference>
<keyword evidence="15 22" id="KW-1133">Transmembrane helix</keyword>
<dbReference type="InterPro" id="IPR055414">
    <property type="entry name" value="LRR_R13L4/SHOC2-like"/>
</dbReference>
<comment type="catalytic activity">
    <reaction evidence="20">
        <text>L-seryl-[protein] + ATP = O-phospho-L-seryl-[protein] + ADP + H(+)</text>
        <dbReference type="Rhea" id="RHEA:17989"/>
        <dbReference type="Rhea" id="RHEA-COMP:9863"/>
        <dbReference type="Rhea" id="RHEA-COMP:11604"/>
        <dbReference type="ChEBI" id="CHEBI:15378"/>
        <dbReference type="ChEBI" id="CHEBI:29999"/>
        <dbReference type="ChEBI" id="CHEBI:30616"/>
        <dbReference type="ChEBI" id="CHEBI:83421"/>
        <dbReference type="ChEBI" id="CHEBI:456216"/>
        <dbReference type="EC" id="2.7.11.1"/>
    </reaction>
</comment>
<keyword evidence="11" id="KW-0677">Repeat</keyword>
<dbReference type="FunFam" id="1.10.510.10:FF:000358">
    <property type="entry name" value="Putative leucine-rich repeat receptor-like serine/threonine-protein kinase"/>
    <property type="match status" value="1"/>
</dbReference>
<keyword evidence="7" id="KW-0433">Leucine-rich repeat</keyword>
<keyword evidence="18" id="KW-0325">Glycoprotein</keyword>
<dbReference type="InterPro" id="IPR011009">
    <property type="entry name" value="Kinase-like_dom_sf"/>
</dbReference>
<dbReference type="SMART" id="SM00365">
    <property type="entry name" value="LRR_SD22"/>
    <property type="match status" value="3"/>
</dbReference>
<evidence type="ECO:0000256" key="10">
    <source>
        <dbReference type="ARBA" id="ARBA00022729"/>
    </source>
</evidence>
<keyword evidence="16 22" id="KW-0472">Membrane</keyword>
<dbReference type="Pfam" id="PF23598">
    <property type="entry name" value="LRR_14"/>
    <property type="match status" value="1"/>
</dbReference>
<dbReference type="PROSITE" id="PS50011">
    <property type="entry name" value="PROTEIN_KINASE_DOM"/>
    <property type="match status" value="1"/>
</dbReference>
<keyword evidence="26" id="KW-1185">Reference proteome</keyword>
<dbReference type="PANTHER" id="PTHR27008:SF398">
    <property type="entry name" value="PROTEIN KINASE DOMAIN-CONTAINING PROTEIN"/>
    <property type="match status" value="1"/>
</dbReference>
<keyword evidence="14 21" id="KW-0067">ATP-binding</keyword>
<dbReference type="InterPro" id="IPR013210">
    <property type="entry name" value="LRR_N_plant-typ"/>
</dbReference>
<dbReference type="Pfam" id="PF00560">
    <property type="entry name" value="LRR_1"/>
    <property type="match status" value="3"/>
</dbReference>
<evidence type="ECO:0000256" key="2">
    <source>
        <dbReference type="ARBA" id="ARBA00008684"/>
    </source>
</evidence>
<sequence>MDKIWFLSSILVFLVHCFIACLAITPTNFTTDQSALLSFKAHIFDPYNVLTHNWSSVTSCCNWIGVTCGARHQRVVALNLSSRALGGTIPSHLGNLSFLTLLEIQNNSFHGHLPNELGFLRKLKGIDLGDNSLSGEVPLWFGTLPKLQGLLLHNNNFSGFLPEEMCNRLPELKFLSLDENQFYGQIPSSIYKCRQLQYLSLSSNKFRGSIPREIGNLTLLEELYLGDNNLRGAIPLEMGQLGHLQVLSLGLNNLTGPIPSEIFNISTIEDLNLWGNKLSGVIPSSISNASKLTQLALSRNSFTGFIPNTLGNLRLLERLFISDNFLTTEYSSTLGLGFLITSLTNCKYLRFLVLSSNPLGGILPISIGNLSASRQYLYANNCKIKGIIPGEIGNLSNLITLNLEGNELTGSIPTTVQRLQNLQGLYLENNSLQGSIPYELCHLRSLVVLVLYNNKLYRSIPACVSNLTSLRILSLGSNKLTSIIPSTLWSLADLLFLNLSTNSLSGYLPLDVGNLKVAVVIDLSWNQLSGNIPSIIGGIQSLKYLSLANNRLQGAISQSFGNLKSLEFLDLSTNNLSSVIPKSLEKLSYLKYLNVSSNRLEGEIPNDGPFVNFSAQSFVMNEALCGAPRLQVPPCKTISVKRSTILLLFKYIFLVIASIVLVLALIFVSIRCRKRNVRDLIQTDLSPLALRRISYQELVQATYGFSESSLLGTGSFGSVYKGILSDGMNVAIKVFNLQLEGAFKSFEVECEVLRSIRHRNLIKIISSCTNVHFKALILEYMPNGSLDKWLYSHNYCLDILQRLNVIIDVASALEYLHHGYSKPVIHCDLKPNNVLLDEDMVAHVGDFGIAKLLDEEETMTHTKTLATVGYMAPEYGSEGVVSTKGDVYSYGILLMETFTRKKSTDEMFVEEMSLKRWVEESLPHAVIEVADANLLRRDEEHFATKKDCISSVLDLALDCSAELPKDRIDIKEVLATLNKIRSNFQKNIART</sequence>
<keyword evidence="10 23" id="KW-0732">Signal</keyword>
<evidence type="ECO:0000256" key="21">
    <source>
        <dbReference type="PROSITE-ProRule" id="PRU10141"/>
    </source>
</evidence>
<dbReference type="InterPro" id="IPR003591">
    <property type="entry name" value="Leu-rich_rpt_typical-subtyp"/>
</dbReference>
<feature type="binding site" evidence="21">
    <location>
        <position position="733"/>
    </location>
    <ligand>
        <name>ATP</name>
        <dbReference type="ChEBI" id="CHEBI:30616"/>
    </ligand>
</feature>
<dbReference type="InterPro" id="IPR008271">
    <property type="entry name" value="Ser/Thr_kinase_AS"/>
</dbReference>
<dbReference type="Pfam" id="PF13855">
    <property type="entry name" value="LRR_8"/>
    <property type="match status" value="2"/>
</dbReference>
<evidence type="ECO:0000256" key="16">
    <source>
        <dbReference type="ARBA" id="ARBA00023136"/>
    </source>
</evidence>
<keyword evidence="17" id="KW-0675">Receptor</keyword>
<dbReference type="Gene3D" id="3.80.10.10">
    <property type="entry name" value="Ribonuclease Inhibitor"/>
    <property type="match status" value="4"/>
</dbReference>
<evidence type="ECO:0000256" key="3">
    <source>
        <dbReference type="ARBA" id="ARBA00012513"/>
    </source>
</evidence>
<keyword evidence="12 21" id="KW-0547">Nucleotide-binding</keyword>